<keyword evidence="4" id="KW-1185">Reference proteome</keyword>
<protein>
    <submittedName>
        <fullName evidence="3">Uncharacterized protein</fullName>
    </submittedName>
</protein>
<evidence type="ECO:0000256" key="1">
    <source>
        <dbReference type="SAM" id="Coils"/>
    </source>
</evidence>
<sequence length="292" mass="31494">MKGEVAMHHSPLAIEQAKRPSVLSPACVKSSVSEKDNLMDPIDLDNSQMIVAAKQSKPGATSSSSFTSSSVSSSLQTAPLSASSNVKPETSQTASSSITEALPVLYPPLNPELSSIDAQSTNLSMITSNSHIIPALDTSNIEIFHITSGPAVQEVDASAELPTAVKPDIDTPSEIKPSTRLAANMPSIVTETTASVMPVIDLDTWVPSLEFIATYSSTSSSVSKIKSETDTDKKPQLKVNEDVKISKAEMKSCEEEERRRETELEDAMRIAEARMELYRVRRKIETLRSAIS</sequence>
<accession>A0A4Z1F909</accession>
<gene>
    <name evidence="3" type="ORF">BPAE_0408g00060</name>
</gene>
<reference evidence="3 4" key="1">
    <citation type="submission" date="2017-12" db="EMBL/GenBank/DDBJ databases">
        <title>Comparative genomics of Botrytis spp.</title>
        <authorList>
            <person name="Valero-Jimenez C.A."/>
            <person name="Tapia P."/>
            <person name="Veloso J."/>
            <person name="Silva-Moreno E."/>
            <person name="Staats M."/>
            <person name="Valdes J.H."/>
            <person name="Van Kan J.A.L."/>
        </authorList>
    </citation>
    <scope>NUCLEOTIDE SEQUENCE [LARGE SCALE GENOMIC DNA]</scope>
    <source>
        <strain evidence="3 4">Bp0003</strain>
    </source>
</reference>
<evidence type="ECO:0000256" key="2">
    <source>
        <dbReference type="SAM" id="MobiDB-lite"/>
    </source>
</evidence>
<evidence type="ECO:0000313" key="4">
    <source>
        <dbReference type="Proteomes" id="UP000297910"/>
    </source>
</evidence>
<dbReference type="Proteomes" id="UP000297910">
    <property type="component" value="Unassembled WGS sequence"/>
</dbReference>
<dbReference type="EMBL" id="PQXI01000406">
    <property type="protein sequence ID" value="TGO17797.1"/>
    <property type="molecule type" value="Genomic_DNA"/>
</dbReference>
<comment type="caution">
    <text evidence="3">The sequence shown here is derived from an EMBL/GenBank/DDBJ whole genome shotgun (WGS) entry which is preliminary data.</text>
</comment>
<feature type="compositionally biased region" description="Low complexity" evidence="2">
    <location>
        <begin position="62"/>
        <end position="71"/>
    </location>
</feature>
<feature type="coiled-coil region" evidence="1">
    <location>
        <begin position="254"/>
        <end position="290"/>
    </location>
</feature>
<proteinExistence type="predicted"/>
<evidence type="ECO:0000313" key="3">
    <source>
        <dbReference type="EMBL" id="TGO17797.1"/>
    </source>
</evidence>
<keyword evidence="1" id="KW-0175">Coiled coil</keyword>
<feature type="region of interest" description="Disordered" evidence="2">
    <location>
        <begin position="1"/>
        <end position="71"/>
    </location>
</feature>
<name>A0A4Z1F909_9HELO</name>
<organism evidence="3 4">
    <name type="scientific">Botrytis paeoniae</name>
    <dbReference type="NCBI Taxonomy" id="278948"/>
    <lineage>
        <taxon>Eukaryota</taxon>
        <taxon>Fungi</taxon>
        <taxon>Dikarya</taxon>
        <taxon>Ascomycota</taxon>
        <taxon>Pezizomycotina</taxon>
        <taxon>Leotiomycetes</taxon>
        <taxon>Helotiales</taxon>
        <taxon>Sclerotiniaceae</taxon>
        <taxon>Botrytis</taxon>
    </lineage>
</organism>
<dbReference type="AlphaFoldDB" id="A0A4Z1F909"/>